<accession>A0ACC6M656</accession>
<organism evidence="1 2">
    <name type="scientific">Gracilibacillus pellucidus</name>
    <dbReference type="NCBI Taxonomy" id="3095368"/>
    <lineage>
        <taxon>Bacteria</taxon>
        <taxon>Bacillati</taxon>
        <taxon>Bacillota</taxon>
        <taxon>Bacilli</taxon>
        <taxon>Bacillales</taxon>
        <taxon>Bacillaceae</taxon>
        <taxon>Gracilibacillus</taxon>
    </lineage>
</organism>
<reference evidence="1" key="1">
    <citation type="submission" date="2023-11" db="EMBL/GenBank/DDBJ databases">
        <title>Gracilibacillus pellucida a moderately halophilic bacterium isolated from saline soil in Xinjiang province.</title>
        <authorList>
            <person name="Zhang Z."/>
            <person name="Tan F."/>
            <person name="Wang Y."/>
            <person name="Xia M."/>
        </authorList>
    </citation>
    <scope>NUCLEOTIDE SEQUENCE</scope>
    <source>
        <strain evidence="1">S3-1-1</strain>
    </source>
</reference>
<evidence type="ECO:0000313" key="2">
    <source>
        <dbReference type="Proteomes" id="UP001277972"/>
    </source>
</evidence>
<proteinExistence type="predicted"/>
<gene>
    <name evidence="1" type="ORF">SH601_10720</name>
</gene>
<name>A0ACC6M656_9BACI</name>
<evidence type="ECO:0000313" key="1">
    <source>
        <dbReference type="EMBL" id="MDX8046455.1"/>
    </source>
</evidence>
<dbReference type="Proteomes" id="UP001277972">
    <property type="component" value="Unassembled WGS sequence"/>
</dbReference>
<dbReference type="EMBL" id="JAWZSR010000005">
    <property type="protein sequence ID" value="MDX8046455.1"/>
    <property type="molecule type" value="Genomic_DNA"/>
</dbReference>
<protein>
    <submittedName>
        <fullName evidence="1">Uncharacterized protein</fullName>
    </submittedName>
</protein>
<keyword evidence="2" id="KW-1185">Reference proteome</keyword>
<comment type="caution">
    <text evidence="1">The sequence shown here is derived from an EMBL/GenBank/DDBJ whole genome shotgun (WGS) entry which is preliminary data.</text>
</comment>
<sequence>MRRVAFILILVSLLCGCGTIKTNVQIEDKDFADLLFVQKVENNFTSDKLAMPISNQTEIRQVLSMVDGLDAKKIDNDELINILEKQDNYYMFAFFESEESNPTTREYRFQVLEDGTILFDVNKIGTSDFPLVTTDTHNDLLEEMKEMLEINF</sequence>